<proteinExistence type="predicted"/>
<gene>
    <name evidence="2" type="ORF">CkaCkLH20_00375</name>
</gene>
<feature type="transmembrane region" description="Helical" evidence="1">
    <location>
        <begin position="357"/>
        <end position="383"/>
    </location>
</feature>
<sequence length="487" mass="52928">MPDASLAGGPAPANRRGRGCFGGCDGKILLLLGLAAYFCLGASLVEKSIRNMTHQAICIELNELPIEVKRNGTLSVQDPICQTDEVSLAVSQAHMIRQLAEAGGGLLFSYYTIKQADRLGRFYTMFMGSMLWVLSMLFVFAGLGSWSPGAVWFFATTGSLARAIVEGSILSMATDFSDDKNRSMNFTGVLFAAALTQRIVFLLAAHYHGEDNDSRSFIMGLTIVFVGSARENWREQNPPAGGAPVNEVIKALKGSGLSLVFVAAAAVPLATASMTSFEVYITDAYNYQSEPLGQQTVYWIIVSALFATVLHTVTINFYLPQSPKWSQWRRDFCILGFGLVVLAVGCFLIMMPRTASAMVGIGFLTAGFAAIFPFSAALLLAFVGPRVRSKFAARIWGFVYLWRSALTLVILPPMSIYSRTEPESTKQFIFIVVVGAFIFFAAGRARLIWPKSQRPAEGAQTEEIELGVMNGDLPHAPPPAYHVGSLD</sequence>
<protein>
    <submittedName>
        <fullName evidence="2">Uncharacterized protein</fullName>
    </submittedName>
</protein>
<dbReference type="GeneID" id="62156169"/>
<dbReference type="AlphaFoldDB" id="A0A9P6IGZ2"/>
<accession>A0A9P6IGZ2</accession>
<feature type="transmembrane region" description="Helical" evidence="1">
    <location>
        <begin position="28"/>
        <end position="45"/>
    </location>
</feature>
<feature type="transmembrane region" description="Helical" evidence="1">
    <location>
        <begin position="428"/>
        <end position="447"/>
    </location>
</feature>
<feature type="transmembrane region" description="Helical" evidence="1">
    <location>
        <begin position="395"/>
        <end position="416"/>
    </location>
</feature>
<organism evidence="2 3">
    <name type="scientific">Colletotrichum karsti</name>
    <dbReference type="NCBI Taxonomy" id="1095194"/>
    <lineage>
        <taxon>Eukaryota</taxon>
        <taxon>Fungi</taxon>
        <taxon>Dikarya</taxon>
        <taxon>Ascomycota</taxon>
        <taxon>Pezizomycotina</taxon>
        <taxon>Sordariomycetes</taxon>
        <taxon>Hypocreomycetidae</taxon>
        <taxon>Glomerellales</taxon>
        <taxon>Glomerellaceae</taxon>
        <taxon>Colletotrichum</taxon>
        <taxon>Colletotrichum boninense species complex</taxon>
    </lineage>
</organism>
<evidence type="ECO:0000256" key="1">
    <source>
        <dbReference type="SAM" id="Phobius"/>
    </source>
</evidence>
<feature type="transmembrane region" description="Helical" evidence="1">
    <location>
        <begin position="122"/>
        <end position="143"/>
    </location>
</feature>
<dbReference type="InterPro" id="IPR036259">
    <property type="entry name" value="MFS_trans_sf"/>
</dbReference>
<feature type="transmembrane region" description="Helical" evidence="1">
    <location>
        <begin position="331"/>
        <end position="351"/>
    </location>
</feature>
<dbReference type="RefSeq" id="XP_038751800.1">
    <property type="nucleotide sequence ID" value="XM_038883095.1"/>
</dbReference>
<evidence type="ECO:0000313" key="3">
    <source>
        <dbReference type="Proteomes" id="UP000781932"/>
    </source>
</evidence>
<keyword evidence="1" id="KW-0472">Membrane</keyword>
<dbReference type="SUPFAM" id="SSF103473">
    <property type="entry name" value="MFS general substrate transporter"/>
    <property type="match status" value="1"/>
</dbReference>
<feature type="transmembrane region" description="Helical" evidence="1">
    <location>
        <begin position="297"/>
        <end position="319"/>
    </location>
</feature>
<name>A0A9P6IGZ2_9PEZI</name>
<dbReference type="EMBL" id="JAATWM020000001">
    <property type="protein sequence ID" value="KAF9882339.1"/>
    <property type="molecule type" value="Genomic_DNA"/>
</dbReference>
<evidence type="ECO:0000313" key="2">
    <source>
        <dbReference type="EMBL" id="KAF9882339.1"/>
    </source>
</evidence>
<comment type="caution">
    <text evidence="2">The sequence shown here is derived from an EMBL/GenBank/DDBJ whole genome shotgun (WGS) entry which is preliminary data.</text>
</comment>
<keyword evidence="1" id="KW-0812">Transmembrane</keyword>
<reference evidence="2" key="1">
    <citation type="submission" date="2020-03" db="EMBL/GenBank/DDBJ databases">
        <authorList>
            <person name="He L."/>
        </authorList>
    </citation>
    <scope>NUCLEOTIDE SEQUENCE</scope>
    <source>
        <strain evidence="2">CkLH20</strain>
    </source>
</reference>
<feature type="transmembrane region" description="Helical" evidence="1">
    <location>
        <begin position="186"/>
        <end position="205"/>
    </location>
</feature>
<dbReference type="Gene3D" id="1.20.1250.20">
    <property type="entry name" value="MFS general substrate transporter like domains"/>
    <property type="match status" value="1"/>
</dbReference>
<keyword evidence="1" id="KW-1133">Transmembrane helix</keyword>
<dbReference type="Proteomes" id="UP000781932">
    <property type="component" value="Unassembled WGS sequence"/>
</dbReference>
<keyword evidence="3" id="KW-1185">Reference proteome</keyword>
<dbReference type="OrthoDB" id="4841519at2759"/>
<reference evidence="2" key="2">
    <citation type="submission" date="2020-11" db="EMBL/GenBank/DDBJ databases">
        <title>Whole genome sequencing of Colletotrichum sp.</title>
        <authorList>
            <person name="Li H."/>
        </authorList>
    </citation>
    <scope>NUCLEOTIDE SEQUENCE</scope>
    <source>
        <strain evidence="2">CkLH20</strain>
    </source>
</reference>
<feature type="transmembrane region" description="Helical" evidence="1">
    <location>
        <begin position="254"/>
        <end position="277"/>
    </location>
</feature>